<dbReference type="OMA" id="TERAYCC"/>
<keyword evidence="2 4" id="KW-0863">Zinc-finger</keyword>
<dbReference type="Pfam" id="PF13831">
    <property type="entry name" value="PHD_2"/>
    <property type="match status" value="3"/>
</dbReference>
<evidence type="ECO:0008006" key="10">
    <source>
        <dbReference type="Google" id="ProtNLM"/>
    </source>
</evidence>
<dbReference type="PROSITE" id="PS50016">
    <property type="entry name" value="ZF_PHD_2"/>
    <property type="match status" value="3"/>
</dbReference>
<gene>
    <name evidence="8" type="ORF">PBRA_006226</name>
</gene>
<accession>A0A0G4ISE4</accession>
<dbReference type="SUPFAM" id="SSF54160">
    <property type="entry name" value="Chromo domain-like"/>
    <property type="match status" value="1"/>
</dbReference>
<feature type="domain" description="PHD-type" evidence="7">
    <location>
        <begin position="739"/>
        <end position="853"/>
    </location>
</feature>
<dbReference type="InterPro" id="IPR019786">
    <property type="entry name" value="Zinc_finger_PHD-type_CS"/>
</dbReference>
<dbReference type="InterPro" id="IPR053820">
    <property type="entry name" value="MSL3_chromo-like"/>
</dbReference>
<name>A0A0G4ISE4_PLABS</name>
<dbReference type="Proteomes" id="UP000039324">
    <property type="component" value="Unassembled WGS sequence"/>
</dbReference>
<dbReference type="InterPro" id="IPR019787">
    <property type="entry name" value="Znf_PHD-finger"/>
</dbReference>
<feature type="region of interest" description="Disordered" evidence="5">
    <location>
        <begin position="397"/>
        <end position="439"/>
    </location>
</feature>
<dbReference type="CDD" id="cd15571">
    <property type="entry name" value="ePHD"/>
    <property type="match status" value="1"/>
</dbReference>
<dbReference type="SUPFAM" id="SSF57903">
    <property type="entry name" value="FYVE/PHD zinc finger"/>
    <property type="match status" value="4"/>
</dbReference>
<dbReference type="Gene3D" id="3.30.40.10">
    <property type="entry name" value="Zinc/RING finger domain, C3HC4 (zinc finger)"/>
    <property type="match status" value="7"/>
</dbReference>
<evidence type="ECO:0000259" key="7">
    <source>
        <dbReference type="PROSITE" id="PS51805"/>
    </source>
</evidence>
<keyword evidence="3" id="KW-0862">Zinc</keyword>
<dbReference type="GO" id="GO:0008270">
    <property type="term" value="F:zinc ion binding"/>
    <property type="evidence" value="ECO:0007669"/>
    <property type="project" value="UniProtKB-KW"/>
</dbReference>
<dbReference type="EMBL" id="CDSF01000082">
    <property type="protein sequence ID" value="CEO98112.1"/>
    <property type="molecule type" value="Genomic_DNA"/>
</dbReference>
<evidence type="ECO:0000256" key="3">
    <source>
        <dbReference type="ARBA" id="ARBA00022833"/>
    </source>
</evidence>
<feature type="compositionally biased region" description="Basic and acidic residues" evidence="5">
    <location>
        <begin position="1240"/>
        <end position="1253"/>
    </location>
</feature>
<dbReference type="InterPro" id="IPR050701">
    <property type="entry name" value="Histone_Mod_Regulator"/>
</dbReference>
<proteinExistence type="predicted"/>
<dbReference type="Pfam" id="PF13832">
    <property type="entry name" value="zf-HC5HC2H_2"/>
    <property type="match status" value="4"/>
</dbReference>
<dbReference type="InterPro" id="IPR011011">
    <property type="entry name" value="Znf_FYVE_PHD"/>
</dbReference>
<protein>
    <recommendedName>
        <fullName evidence="10">PHD-type domain-containing protein</fullName>
    </recommendedName>
</protein>
<dbReference type="PROSITE" id="PS51805">
    <property type="entry name" value="EPHD"/>
    <property type="match status" value="3"/>
</dbReference>
<feature type="compositionally biased region" description="Basic and acidic residues" evidence="5">
    <location>
        <begin position="1289"/>
        <end position="1303"/>
    </location>
</feature>
<evidence type="ECO:0000256" key="5">
    <source>
        <dbReference type="SAM" id="MobiDB-lite"/>
    </source>
</evidence>
<sequence>MSTVNQAALNKEMDVCGCCLDAGLAPLLTCSQCSVRVHPDCYGVTASKRSSWTCTACSAKTRTRPFCVMCRIPGGALKPTNDNRWAHICCALWTPETWVSGGNAMQPIIGVDQVHPERNRLKCIICKKMGGCIQCTSGRCATSFHVLCAYRKGLHLGLLEQSKTVVSKALCRKHMRTEIPQRNGRARATLTPTVTNHDTDDVVCDICQSGDDHDGNEIVICDGCEVAVHQSCYGVGTIPRSAWFCQPCRRNSDAVCMLCPDVGGALRQTEEGRWCHVVCALWSNMVSIGTGKSKHALVGVSSLELNRPERSCEVCRRSKGHCVRCAEPGCCSYLHVRCARSDGRRLEIRSLKKNGTRVKHLPWLDSISIANHTFTLYCEDHDDAQFSIDNVAVRPTTSPGGCDNDSDCDRGDNKSSDVESDDMPIVRRNRDSINGRSGALSDDDHVVRITRSGSNSTDGSDGQSAAHRFWDEGIAMYFDPIRPDQLAQVSVCDADECRRSDPSFILPPPISISDRDLRIDHDDLYLPSFLDVQAICHRLGLDPAAGRDEPVIHVLIATDLGHVLCQFDCGDGSRRGRARSGFRALASVNPEVGEDGDLLSELVHLQHELSLQVAELNGFRTSILHAMSDEDYASVATVTENERQQTQVDYLHVARWQSVRMALIRGVRDVDAASVGTDQDHYNTSCRVCFGTDGSELNPIVICELCGLAVHKCCYGIDTIPDDDWHCDPCANPAESRPEHECLLCPVSGFAFKPSDAGGPVHLTCALWNPIAHVADVVTMSPIAGVASAIEASAGSVCSICKQRYGSTLPCSCEDVQCPETMHATCAWEHGLYMRVDAVGTDLYFYLFCESHTPSYADGTSRDRLGQHMVRILARTRPPAPATEMKLEGSEGDLAVSSGVGLVAPRSLDGEDIYLPDVCSVCFLFGNESEGLTICTRCGIAVHLSCYTNGNASARVRWRCRRCQSGHERTRTVRCELCPRLGGAYQQTETGKWAHVACSVSFPDVIVTASRILVGKFLATMARRHRATPVCAICSRRSGFTIECGHAECSQQMHPLCALFVGCSPGRSGQAMCPSHATLPSQAKISDFYDHLALVRTDLDEVRTILDIIRRREKVKRNLYSIKVEIHEAQETVPPHGQAMEEERASTRLRKRQTTPAVEPVEVQQDVAANRPMARRGRLPKRRTEVEAETAEEAFDNKIPEAPEDHGDLENERRSTRRLTRRVSPERPASPSSVARRRSSTREVPKNGQREKPPTLTKLNGRDEQRTRRRYHALPGSPVKKRRIQSPLRADHRPVSKVKREQSNKPASSRKTDAQRLERSNQFIQILKQCDLSEKDRQRALSFVYKHRQTFKTAKPFQVDDMALASHWGPRLYDCKILEVLPEGSYRIHYHKWTSRYDEVVDASSVYRPTPEARAIQAALEEV</sequence>
<evidence type="ECO:0000256" key="2">
    <source>
        <dbReference type="ARBA" id="ARBA00022771"/>
    </source>
</evidence>
<feature type="domain" description="PHD-type" evidence="6">
    <location>
        <begin position="201"/>
        <end position="251"/>
    </location>
</feature>
<dbReference type="PANTHER" id="PTHR13793">
    <property type="entry name" value="PHD FINGER PROTEINS"/>
    <property type="match status" value="1"/>
</dbReference>
<dbReference type="InterPro" id="IPR034732">
    <property type="entry name" value="EPHD"/>
</dbReference>
<feature type="domain" description="PHD-type" evidence="7">
    <location>
        <begin position="64"/>
        <end position="175"/>
    </location>
</feature>
<evidence type="ECO:0000313" key="8">
    <source>
        <dbReference type="EMBL" id="CEO98112.1"/>
    </source>
</evidence>
<dbReference type="Gene3D" id="2.30.30.140">
    <property type="match status" value="1"/>
</dbReference>
<dbReference type="InterPro" id="IPR016197">
    <property type="entry name" value="Chromo-like_dom_sf"/>
</dbReference>
<feature type="compositionally biased region" description="Basic and acidic residues" evidence="5">
    <location>
        <begin position="407"/>
        <end position="417"/>
    </location>
</feature>
<feature type="domain" description="PHD-type" evidence="7">
    <location>
        <begin position="253"/>
        <end position="357"/>
    </location>
</feature>
<evidence type="ECO:0000259" key="6">
    <source>
        <dbReference type="PROSITE" id="PS50016"/>
    </source>
</evidence>
<dbReference type="OrthoDB" id="20839at2759"/>
<dbReference type="GO" id="GO:0006357">
    <property type="term" value="P:regulation of transcription by RNA polymerase II"/>
    <property type="evidence" value="ECO:0007669"/>
    <property type="project" value="TreeGrafter"/>
</dbReference>
<keyword evidence="1" id="KW-0479">Metal-binding</keyword>
<dbReference type="InterPro" id="IPR001965">
    <property type="entry name" value="Znf_PHD"/>
</dbReference>
<evidence type="ECO:0000313" key="9">
    <source>
        <dbReference type="Proteomes" id="UP000039324"/>
    </source>
</evidence>
<dbReference type="PROSITE" id="PS01359">
    <property type="entry name" value="ZF_PHD_1"/>
    <property type="match status" value="3"/>
</dbReference>
<dbReference type="SMART" id="SM00249">
    <property type="entry name" value="PHD"/>
    <property type="match status" value="8"/>
</dbReference>
<dbReference type="STRING" id="37360.A0A0G4ISE4"/>
<feature type="domain" description="PHD-type" evidence="6">
    <location>
        <begin position="13"/>
        <end position="60"/>
    </location>
</feature>
<feature type="region of interest" description="Disordered" evidence="5">
    <location>
        <begin position="1131"/>
        <end position="1317"/>
    </location>
</feature>
<organism evidence="8 9">
    <name type="scientific">Plasmodiophora brassicae</name>
    <name type="common">Clubroot disease agent</name>
    <dbReference type="NCBI Taxonomy" id="37360"/>
    <lineage>
        <taxon>Eukaryota</taxon>
        <taxon>Sar</taxon>
        <taxon>Rhizaria</taxon>
        <taxon>Endomyxa</taxon>
        <taxon>Phytomyxea</taxon>
        <taxon>Plasmodiophorida</taxon>
        <taxon>Plasmodiophoridae</taxon>
        <taxon>Plasmodiophora</taxon>
    </lineage>
</organism>
<dbReference type="InterPro" id="IPR013083">
    <property type="entry name" value="Znf_RING/FYVE/PHD"/>
</dbReference>
<evidence type="ECO:0000256" key="1">
    <source>
        <dbReference type="ARBA" id="ARBA00022723"/>
    </source>
</evidence>
<dbReference type="PANTHER" id="PTHR13793:SF107">
    <property type="entry name" value="BROMODOMAIN-CONTAINING PROTEIN HOMOLOG"/>
    <property type="match status" value="1"/>
</dbReference>
<feature type="compositionally biased region" description="Basic and acidic residues" evidence="5">
    <location>
        <begin position="1195"/>
        <end position="1214"/>
    </location>
</feature>
<dbReference type="Pfam" id="PF22732">
    <property type="entry name" value="MSL3_chromo-like"/>
    <property type="match status" value="1"/>
</dbReference>
<feature type="domain" description="PHD-type" evidence="6">
    <location>
        <begin position="683"/>
        <end position="733"/>
    </location>
</feature>
<feature type="compositionally biased region" description="Basic and acidic residues" evidence="5">
    <location>
        <begin position="424"/>
        <end position="433"/>
    </location>
</feature>
<reference evidence="8 9" key="1">
    <citation type="submission" date="2015-02" db="EMBL/GenBank/DDBJ databases">
        <authorList>
            <person name="Chooi Y.-H."/>
        </authorList>
    </citation>
    <scope>NUCLEOTIDE SEQUENCE [LARGE SCALE GENOMIC DNA]</scope>
    <source>
        <strain evidence="8">E3</strain>
    </source>
</reference>
<evidence type="ECO:0000256" key="4">
    <source>
        <dbReference type="PROSITE-ProRule" id="PRU00146"/>
    </source>
</evidence>
<keyword evidence="9" id="KW-1185">Reference proteome</keyword>
<dbReference type="CDD" id="cd15492">
    <property type="entry name" value="PHD_BRPF_JADE_like"/>
    <property type="match status" value="2"/>
</dbReference>